<dbReference type="Proteomes" id="UP000284824">
    <property type="component" value="Unassembled WGS sequence"/>
</dbReference>
<name>A0A438ME48_9ACTN</name>
<keyword evidence="3" id="KW-1185">Reference proteome</keyword>
<evidence type="ECO:0000313" key="3">
    <source>
        <dbReference type="Proteomes" id="UP000284824"/>
    </source>
</evidence>
<dbReference type="AlphaFoldDB" id="A0A438ME48"/>
<proteinExistence type="predicted"/>
<comment type="caution">
    <text evidence="2">The sequence shown here is derived from an EMBL/GenBank/DDBJ whole genome shotgun (WGS) entry which is preliminary data.</text>
</comment>
<feature type="region of interest" description="Disordered" evidence="1">
    <location>
        <begin position="1"/>
        <end position="80"/>
    </location>
</feature>
<organism evidence="2 3">
    <name type="scientific">Nonomuraea polychroma</name>
    <dbReference type="NCBI Taxonomy" id="46176"/>
    <lineage>
        <taxon>Bacteria</taxon>
        <taxon>Bacillati</taxon>
        <taxon>Actinomycetota</taxon>
        <taxon>Actinomycetes</taxon>
        <taxon>Streptosporangiales</taxon>
        <taxon>Streptosporangiaceae</taxon>
        <taxon>Nonomuraea</taxon>
    </lineage>
</organism>
<accession>A0A438ME48</accession>
<reference evidence="2 3" key="1">
    <citation type="submission" date="2019-01" db="EMBL/GenBank/DDBJ databases">
        <title>Sequencing the genomes of 1000 actinobacteria strains.</title>
        <authorList>
            <person name="Klenk H.-P."/>
        </authorList>
    </citation>
    <scope>NUCLEOTIDE SEQUENCE [LARGE SCALE GENOMIC DNA]</scope>
    <source>
        <strain evidence="2 3">DSM 43925</strain>
    </source>
</reference>
<evidence type="ECO:0000256" key="1">
    <source>
        <dbReference type="SAM" id="MobiDB-lite"/>
    </source>
</evidence>
<gene>
    <name evidence="2" type="ORF">EDD27_6607</name>
</gene>
<protein>
    <submittedName>
        <fullName evidence="2">Uncharacterized protein</fullName>
    </submittedName>
</protein>
<dbReference type="EMBL" id="SAUN01000001">
    <property type="protein sequence ID" value="RVX43898.1"/>
    <property type="molecule type" value="Genomic_DNA"/>
</dbReference>
<sequence length="80" mass="8544">MLGESTTVSAALPPKAFKHYASEKNGTAPMSPAELENASRNGLHRPPLNGSDRVGTHGEVREATYLTDDMTRPLGGPRAR</sequence>
<evidence type="ECO:0000313" key="2">
    <source>
        <dbReference type="EMBL" id="RVX43898.1"/>
    </source>
</evidence>